<protein>
    <submittedName>
        <fullName evidence="1">Uncharacterized protein</fullName>
    </submittedName>
</protein>
<dbReference type="PANTHER" id="PTHR31239">
    <property type="entry name" value="NICOLIN 1"/>
    <property type="match status" value="1"/>
</dbReference>
<dbReference type="AlphaFoldDB" id="A0A7S3JF62"/>
<dbReference type="GO" id="GO:0005654">
    <property type="term" value="C:nucleoplasm"/>
    <property type="evidence" value="ECO:0007669"/>
    <property type="project" value="TreeGrafter"/>
</dbReference>
<dbReference type="InterPro" id="IPR040235">
    <property type="entry name" value="Nicolin-1"/>
</dbReference>
<reference evidence="1" key="1">
    <citation type="submission" date="2021-01" db="EMBL/GenBank/DDBJ databases">
        <authorList>
            <person name="Corre E."/>
            <person name="Pelletier E."/>
            <person name="Niang G."/>
            <person name="Scheremetjew M."/>
            <person name="Finn R."/>
            <person name="Kale V."/>
            <person name="Holt S."/>
            <person name="Cochrane G."/>
            <person name="Meng A."/>
            <person name="Brown T."/>
            <person name="Cohen L."/>
        </authorList>
    </citation>
    <scope>NUCLEOTIDE SEQUENCE</scope>
    <source>
        <strain evidence="1">FSP1.4</strain>
    </source>
</reference>
<name>A0A7S3JF62_9SPIT</name>
<organism evidence="1">
    <name type="scientific">Euplotes harpa</name>
    <dbReference type="NCBI Taxonomy" id="151035"/>
    <lineage>
        <taxon>Eukaryota</taxon>
        <taxon>Sar</taxon>
        <taxon>Alveolata</taxon>
        <taxon>Ciliophora</taxon>
        <taxon>Intramacronucleata</taxon>
        <taxon>Spirotrichea</taxon>
        <taxon>Hypotrichia</taxon>
        <taxon>Euplotida</taxon>
        <taxon>Euplotidae</taxon>
        <taxon>Euplotes</taxon>
    </lineage>
</organism>
<dbReference type="PANTHER" id="PTHR31239:SF2">
    <property type="entry name" value="NICOLIN-1"/>
    <property type="match status" value="1"/>
</dbReference>
<proteinExistence type="predicted"/>
<evidence type="ECO:0000313" key="1">
    <source>
        <dbReference type="EMBL" id="CAE0351936.1"/>
    </source>
</evidence>
<dbReference type="EMBL" id="HBII01026073">
    <property type="protein sequence ID" value="CAE0351936.1"/>
    <property type="molecule type" value="Transcribed_RNA"/>
</dbReference>
<accession>A0A7S3JF62</accession>
<gene>
    <name evidence="1" type="ORF">EHAR0213_LOCUS10852</name>
</gene>
<sequence length="136" mass="15950">MILQVDCTVSSKQKNFSKKPSRAYYDINFNAKDSGFNYMLFQNFYVASITIKQYKGENETKAELEKAANWKTILPNYKLMNNAHFEGDAQNWHIIGTELFNEKFDRSDLSVLRIFLNAPSPSWLDFYLKSISVYYK</sequence>